<comment type="caution">
    <text evidence="2">The sequence shown here is derived from an EMBL/GenBank/DDBJ whole genome shotgun (WGS) entry which is preliminary data.</text>
</comment>
<dbReference type="InterPro" id="IPR036770">
    <property type="entry name" value="Ankyrin_rpt-contain_sf"/>
</dbReference>
<sequence length="84" mass="8846">ETPLTAAAQNGHTDIVRLLIAYGTNVNGRGSRNSAALDIRIDNKANLATKRFGLKLFLKNGSICLESQTCGCPELLLLSATGSS</sequence>
<evidence type="ECO:0000256" key="1">
    <source>
        <dbReference type="PROSITE-ProRule" id="PRU00023"/>
    </source>
</evidence>
<dbReference type="PROSITE" id="PS50088">
    <property type="entry name" value="ANK_REPEAT"/>
    <property type="match status" value="1"/>
</dbReference>
<dbReference type="PROSITE" id="PS50297">
    <property type="entry name" value="ANK_REP_REGION"/>
    <property type="match status" value="1"/>
</dbReference>
<accession>A0A2B4Q235</accession>
<evidence type="ECO:0000313" key="2">
    <source>
        <dbReference type="EMBL" id="PFW98167.1"/>
    </source>
</evidence>
<keyword evidence="3" id="KW-1185">Reference proteome</keyword>
<dbReference type="AlphaFoldDB" id="A0A2B4Q235"/>
<keyword evidence="1" id="KW-0040">ANK repeat</keyword>
<dbReference type="Pfam" id="PF00023">
    <property type="entry name" value="Ank"/>
    <property type="match status" value="1"/>
</dbReference>
<reference evidence="3" key="1">
    <citation type="journal article" date="2017" name="bioRxiv">
        <title>Comparative analysis of the genomes of Stylophora pistillata and Acropora digitifera provides evidence for extensive differences between species of corals.</title>
        <authorList>
            <person name="Voolstra C.R."/>
            <person name="Li Y."/>
            <person name="Liew Y.J."/>
            <person name="Baumgarten S."/>
            <person name="Zoccola D."/>
            <person name="Flot J.-F."/>
            <person name="Tambutte S."/>
            <person name="Allemand D."/>
            <person name="Aranda M."/>
        </authorList>
    </citation>
    <scope>NUCLEOTIDE SEQUENCE [LARGE SCALE GENOMIC DNA]</scope>
</reference>
<dbReference type="InterPro" id="IPR002110">
    <property type="entry name" value="Ankyrin_rpt"/>
</dbReference>
<protein>
    <submittedName>
        <fullName evidence="2">Uncharacterized protein</fullName>
    </submittedName>
</protein>
<dbReference type="Proteomes" id="UP000225706">
    <property type="component" value="Unassembled WGS sequence"/>
</dbReference>
<name>A0A2B4Q235_STYPI</name>
<organism evidence="2 3">
    <name type="scientific">Stylophora pistillata</name>
    <name type="common">Smooth cauliflower coral</name>
    <dbReference type="NCBI Taxonomy" id="50429"/>
    <lineage>
        <taxon>Eukaryota</taxon>
        <taxon>Metazoa</taxon>
        <taxon>Cnidaria</taxon>
        <taxon>Anthozoa</taxon>
        <taxon>Hexacorallia</taxon>
        <taxon>Scleractinia</taxon>
        <taxon>Astrocoeniina</taxon>
        <taxon>Pocilloporidae</taxon>
        <taxon>Stylophora</taxon>
    </lineage>
</organism>
<dbReference type="SUPFAM" id="SSF48403">
    <property type="entry name" value="Ankyrin repeat"/>
    <property type="match status" value="1"/>
</dbReference>
<gene>
    <name evidence="2" type="ORF">AWC38_SpisGene25696</name>
</gene>
<dbReference type="Gene3D" id="1.25.40.20">
    <property type="entry name" value="Ankyrin repeat-containing domain"/>
    <property type="match status" value="1"/>
</dbReference>
<dbReference type="EMBL" id="LSMT01005266">
    <property type="protein sequence ID" value="PFW98167.1"/>
    <property type="molecule type" value="Genomic_DNA"/>
</dbReference>
<feature type="repeat" description="ANK" evidence="1">
    <location>
        <begin position="1"/>
        <end position="31"/>
    </location>
</feature>
<evidence type="ECO:0000313" key="3">
    <source>
        <dbReference type="Proteomes" id="UP000225706"/>
    </source>
</evidence>
<feature type="non-terminal residue" evidence="2">
    <location>
        <position position="1"/>
    </location>
</feature>
<proteinExistence type="predicted"/>